<keyword evidence="4" id="KW-0645">Protease</keyword>
<dbReference type="GO" id="GO:0008237">
    <property type="term" value="F:metallopeptidase activity"/>
    <property type="evidence" value="ECO:0007669"/>
    <property type="project" value="UniProtKB-KW"/>
</dbReference>
<evidence type="ECO:0000256" key="6">
    <source>
        <dbReference type="ARBA" id="ARBA00022729"/>
    </source>
</evidence>
<evidence type="ECO:0000313" key="13">
    <source>
        <dbReference type="Proteomes" id="UP000569732"/>
    </source>
</evidence>
<dbReference type="SUPFAM" id="SSF55486">
    <property type="entry name" value="Metalloproteases ('zincins'), catalytic domain"/>
    <property type="match status" value="1"/>
</dbReference>
<dbReference type="GO" id="GO:0046872">
    <property type="term" value="F:metal ion binding"/>
    <property type="evidence" value="ECO:0007669"/>
    <property type="project" value="UniProtKB-KW"/>
</dbReference>
<sequence length="748" mass="84383">MPLANEEKLISMLKKSGKIDQTATNQEAKAVLKNYLQQRQAQHTAQSGELAQQAAQLQKQQKHHLQVFDFKDFHQHFPSKNLHSIQLEQYKGGTRTDKVLAVLVEFPDYKHNDVGPEDTDMYYEDYTGDHYQRLLFSGTGYTGPNGKNLISMRQFYEQQSGGSYSVKGNVAGWYMAKESARYYGDNENEPLVRELVREALEAAAKDPNIDLSEFDQEDRYDYDNDGNFREPDGVVDHLMIFHSSVGEEAGGGDLGEDAIWSHRWNLGKIFKIPGTSSDVDRFEGMMAAYDYTIQPIDAAAGVCAHEYGHDLGLPDEYDTRYTGKGEPVSYWSVMSSGSWAGLIPGTEPTGFSAWAKQFLQANMPMSNWLHGKKVDLDDISVWGNAYYLDQANDKGSNNDVVRINLPQKKVLVNKPAEGQYEYFGGKADDLNNLMTVELDLTKTKAPVLLFKTWYQIEEDYDYGRVLVNGKPVPGNLTTFEDPNEIGHGHGITGHSDGWVNAKFDLREFAGQSISLSFNYLTDAGTTEAGFYIDQIEVKDGGRLLFSDNAEGDVPFTLAGFTVDPGYLMADHYYLLEWRNHAGVDVGLKHINRKDNLMVFDPGLVVWYVDDSYTDNWVGIHPGEGFLGVVDSDQSPVRWDDNEVAETRYQVRDAAFSMNWYQTPLKIEIDDRVLTDSQLYNVSTFFDLFNYVHDDIPDAGRKLPKHGLLIEVNGQSEDMTVGRVLVSTPFRGAGRDPFQWLGKGWLEQF</sequence>
<evidence type="ECO:0000256" key="1">
    <source>
        <dbReference type="ARBA" id="ARBA00001947"/>
    </source>
</evidence>
<evidence type="ECO:0000313" key="12">
    <source>
        <dbReference type="EMBL" id="NYZ68806.1"/>
    </source>
</evidence>
<keyword evidence="6" id="KW-0732">Signal</keyword>
<dbReference type="InterPro" id="IPR008757">
    <property type="entry name" value="Peptidase_M6-like_domain"/>
</dbReference>
<keyword evidence="7" id="KW-0378">Hydrolase</keyword>
<dbReference type="Pfam" id="PF20774">
    <property type="entry name" value="InhA-like_VEG"/>
    <property type="match status" value="1"/>
</dbReference>
<comment type="caution">
    <text evidence="12">The sequence shown here is derived from an EMBL/GenBank/DDBJ whole genome shotgun (WGS) entry which is preliminary data.</text>
</comment>
<keyword evidence="3" id="KW-0964">Secreted</keyword>
<evidence type="ECO:0000256" key="7">
    <source>
        <dbReference type="ARBA" id="ARBA00022801"/>
    </source>
</evidence>
<evidence type="ECO:0000259" key="10">
    <source>
        <dbReference type="Pfam" id="PF05547"/>
    </source>
</evidence>
<feature type="domain" description="Peptidase M6-like" evidence="10">
    <location>
        <begin position="89"/>
        <end position="368"/>
    </location>
</feature>
<reference evidence="12 13" key="1">
    <citation type="submission" date="2020-07" db="EMBL/GenBank/DDBJ databases">
        <title>Endozoicomonas sp. nov., isolated from sediment.</title>
        <authorList>
            <person name="Gu T."/>
        </authorList>
    </citation>
    <scope>NUCLEOTIDE SEQUENCE [LARGE SCALE GENOMIC DNA]</scope>
    <source>
        <strain evidence="12 13">SM1973</strain>
    </source>
</reference>
<keyword evidence="9" id="KW-0482">Metalloprotease</keyword>
<dbReference type="Pfam" id="PF20773">
    <property type="entry name" value="InhA-like_MAM"/>
    <property type="match status" value="1"/>
</dbReference>
<dbReference type="GO" id="GO:0005576">
    <property type="term" value="C:extracellular region"/>
    <property type="evidence" value="ECO:0007669"/>
    <property type="project" value="UniProtKB-SubCell"/>
</dbReference>
<dbReference type="NCBIfam" id="TIGR03296">
    <property type="entry name" value="M6dom_TIGR03296"/>
    <property type="match status" value="1"/>
</dbReference>
<dbReference type="InterPro" id="IPR048665">
    <property type="entry name" value="InhA-like_VEG"/>
</dbReference>
<dbReference type="PANTHER" id="PTHR13062:SF12">
    <property type="entry name" value="ALPHA-2-MACROGLOBULIN DOMAIN-CONTAINING PROTEIN"/>
    <property type="match status" value="1"/>
</dbReference>
<evidence type="ECO:0000256" key="4">
    <source>
        <dbReference type="ARBA" id="ARBA00022670"/>
    </source>
</evidence>
<dbReference type="EMBL" id="JACCKB010000051">
    <property type="protein sequence ID" value="NYZ68806.1"/>
    <property type="molecule type" value="Genomic_DNA"/>
</dbReference>
<evidence type="ECO:0000256" key="3">
    <source>
        <dbReference type="ARBA" id="ARBA00022525"/>
    </source>
</evidence>
<evidence type="ECO:0000256" key="2">
    <source>
        <dbReference type="ARBA" id="ARBA00004613"/>
    </source>
</evidence>
<comment type="cofactor">
    <cofactor evidence="1">
        <name>Zn(2+)</name>
        <dbReference type="ChEBI" id="CHEBI:29105"/>
    </cofactor>
</comment>
<gene>
    <name evidence="12" type="ORF">H0A36_22570</name>
</gene>
<organism evidence="12 13">
    <name type="scientific">Spartinivicinus marinus</name>
    <dbReference type="NCBI Taxonomy" id="2994442"/>
    <lineage>
        <taxon>Bacteria</taxon>
        <taxon>Pseudomonadati</taxon>
        <taxon>Pseudomonadota</taxon>
        <taxon>Gammaproteobacteria</taxon>
        <taxon>Oceanospirillales</taxon>
        <taxon>Zooshikellaceae</taxon>
        <taxon>Spartinivicinus</taxon>
    </lineage>
</organism>
<keyword evidence="5" id="KW-0479">Metal-binding</keyword>
<accession>A0A853IM06</accession>
<dbReference type="InterPro" id="IPR012300">
    <property type="entry name" value="Pept_M6_InhA"/>
</dbReference>
<dbReference type="Pfam" id="PF05547">
    <property type="entry name" value="Peptidase_M6"/>
    <property type="match status" value="1"/>
</dbReference>
<feature type="domain" description="Immune inhibitor A-like metallopeptidase VEG" evidence="11">
    <location>
        <begin position="569"/>
        <end position="722"/>
    </location>
</feature>
<dbReference type="PIRSF" id="PIRSF007519">
    <property type="entry name" value="Protease_InhA"/>
    <property type="match status" value="1"/>
</dbReference>
<comment type="subcellular location">
    <subcellularLocation>
        <location evidence="2">Secreted</location>
    </subcellularLocation>
</comment>
<evidence type="ECO:0000256" key="9">
    <source>
        <dbReference type="ARBA" id="ARBA00023049"/>
    </source>
</evidence>
<name>A0A853IM06_9GAMM</name>
<proteinExistence type="predicted"/>
<dbReference type="PANTHER" id="PTHR13062">
    <property type="entry name" value="COLLAGENASE"/>
    <property type="match status" value="1"/>
</dbReference>
<keyword evidence="8" id="KW-0862">Zinc</keyword>
<dbReference type="GO" id="GO:0006508">
    <property type="term" value="P:proteolysis"/>
    <property type="evidence" value="ECO:0007669"/>
    <property type="project" value="UniProtKB-KW"/>
</dbReference>
<evidence type="ECO:0000259" key="11">
    <source>
        <dbReference type="Pfam" id="PF20774"/>
    </source>
</evidence>
<evidence type="ECO:0000256" key="5">
    <source>
        <dbReference type="ARBA" id="ARBA00022723"/>
    </source>
</evidence>
<keyword evidence="13" id="KW-1185">Reference proteome</keyword>
<protein>
    <submittedName>
        <fullName evidence="12">Immune inhibitor A</fullName>
    </submittedName>
</protein>
<dbReference type="Proteomes" id="UP000569732">
    <property type="component" value="Unassembled WGS sequence"/>
</dbReference>
<dbReference type="AlphaFoldDB" id="A0A853IM06"/>
<evidence type="ECO:0000256" key="8">
    <source>
        <dbReference type="ARBA" id="ARBA00022833"/>
    </source>
</evidence>